<dbReference type="EMBL" id="CADCUB010000071">
    <property type="protein sequence ID" value="CAA9324091.1"/>
    <property type="molecule type" value="Genomic_DNA"/>
</dbReference>
<proteinExistence type="predicted"/>
<organism evidence="1">
    <name type="scientific">uncultured Frankineae bacterium</name>
    <dbReference type="NCBI Taxonomy" id="437475"/>
    <lineage>
        <taxon>Bacteria</taxon>
        <taxon>Bacillati</taxon>
        <taxon>Actinomycetota</taxon>
        <taxon>Actinomycetes</taxon>
        <taxon>Frankiales</taxon>
        <taxon>environmental samples</taxon>
    </lineage>
</organism>
<accession>A0A6J4L656</accession>
<sequence length="91" mass="9651">MTSPERRAAASAAVGALTDFLLADEAGTPRSLGSYLQQLVDEDGVGALAQGYYGLLDLSALLLAMAAEEQDLEPRELLSRIALELARTQDD</sequence>
<protein>
    <submittedName>
        <fullName evidence="1">Uncharacterized protein</fullName>
    </submittedName>
</protein>
<name>A0A6J4L656_9ACTN</name>
<evidence type="ECO:0000313" key="1">
    <source>
        <dbReference type="EMBL" id="CAA9324091.1"/>
    </source>
</evidence>
<dbReference type="AlphaFoldDB" id="A0A6J4L656"/>
<reference evidence="1" key="1">
    <citation type="submission" date="2020-02" db="EMBL/GenBank/DDBJ databases">
        <authorList>
            <person name="Meier V. D."/>
        </authorList>
    </citation>
    <scope>NUCLEOTIDE SEQUENCE</scope>
    <source>
        <strain evidence="1">AVDCRST_MAG07</strain>
    </source>
</reference>
<gene>
    <name evidence="1" type="ORF">AVDCRST_MAG07-1427</name>
</gene>